<dbReference type="EMBL" id="CASHSV030000311">
    <property type="protein sequence ID" value="CAJ2659682.1"/>
    <property type="molecule type" value="Genomic_DNA"/>
</dbReference>
<proteinExistence type="predicted"/>
<sequence length="111" mass="12906">MIPMRCTSSGQIQSVTLMLSSLFIVGNIDLLVIRRGYYLKDAFPCYTSTTRRHSHWWKFARGPILILRDCMHLKERLVNTDAVMELLPWKDRLKSLWTVHILIKALGNMSS</sequence>
<name>A0ACB0KTG5_TRIPR</name>
<keyword evidence="2" id="KW-1185">Reference proteome</keyword>
<organism evidence="1 2">
    <name type="scientific">Trifolium pratense</name>
    <name type="common">Red clover</name>
    <dbReference type="NCBI Taxonomy" id="57577"/>
    <lineage>
        <taxon>Eukaryota</taxon>
        <taxon>Viridiplantae</taxon>
        <taxon>Streptophyta</taxon>
        <taxon>Embryophyta</taxon>
        <taxon>Tracheophyta</taxon>
        <taxon>Spermatophyta</taxon>
        <taxon>Magnoliopsida</taxon>
        <taxon>eudicotyledons</taxon>
        <taxon>Gunneridae</taxon>
        <taxon>Pentapetalae</taxon>
        <taxon>rosids</taxon>
        <taxon>fabids</taxon>
        <taxon>Fabales</taxon>
        <taxon>Fabaceae</taxon>
        <taxon>Papilionoideae</taxon>
        <taxon>50 kb inversion clade</taxon>
        <taxon>NPAAA clade</taxon>
        <taxon>Hologalegina</taxon>
        <taxon>IRL clade</taxon>
        <taxon>Trifolieae</taxon>
        <taxon>Trifolium</taxon>
    </lineage>
</organism>
<dbReference type="Proteomes" id="UP001177021">
    <property type="component" value="Unassembled WGS sequence"/>
</dbReference>
<accession>A0ACB0KTG5</accession>
<comment type="caution">
    <text evidence="1">The sequence shown here is derived from an EMBL/GenBank/DDBJ whole genome shotgun (WGS) entry which is preliminary data.</text>
</comment>
<protein>
    <submittedName>
        <fullName evidence="1">Uncharacterized protein</fullName>
    </submittedName>
</protein>
<evidence type="ECO:0000313" key="2">
    <source>
        <dbReference type="Proteomes" id="UP001177021"/>
    </source>
</evidence>
<reference evidence="1" key="1">
    <citation type="submission" date="2023-10" db="EMBL/GenBank/DDBJ databases">
        <authorList>
            <person name="Rodriguez Cubillos JULIANA M."/>
            <person name="De Vega J."/>
        </authorList>
    </citation>
    <scope>NUCLEOTIDE SEQUENCE</scope>
</reference>
<gene>
    <name evidence="1" type="ORF">MILVUS5_LOCUS25790</name>
</gene>
<evidence type="ECO:0000313" key="1">
    <source>
        <dbReference type="EMBL" id="CAJ2659682.1"/>
    </source>
</evidence>